<dbReference type="Proteomes" id="UP000577362">
    <property type="component" value="Unassembled WGS sequence"/>
</dbReference>
<organism evidence="3 4">
    <name type="scientific">Chelatococcus caeni</name>
    <dbReference type="NCBI Taxonomy" id="1348468"/>
    <lineage>
        <taxon>Bacteria</taxon>
        <taxon>Pseudomonadati</taxon>
        <taxon>Pseudomonadota</taxon>
        <taxon>Alphaproteobacteria</taxon>
        <taxon>Hyphomicrobiales</taxon>
        <taxon>Chelatococcaceae</taxon>
        <taxon>Chelatococcus</taxon>
    </lineage>
</organism>
<gene>
    <name evidence="3" type="ORF">GGR16_003367</name>
</gene>
<reference evidence="3 4" key="1">
    <citation type="submission" date="2020-08" db="EMBL/GenBank/DDBJ databases">
        <title>Genomic Encyclopedia of Type Strains, Phase IV (KMG-IV): sequencing the most valuable type-strain genomes for metagenomic binning, comparative biology and taxonomic classification.</title>
        <authorList>
            <person name="Goeker M."/>
        </authorList>
    </citation>
    <scope>NUCLEOTIDE SEQUENCE [LARGE SCALE GENOMIC DNA]</scope>
    <source>
        <strain evidence="3 4">DSM 103737</strain>
    </source>
</reference>
<protein>
    <submittedName>
        <fullName evidence="3">GNAT superfamily N-acetyltransferase</fullName>
    </submittedName>
</protein>
<dbReference type="PROSITE" id="PS51186">
    <property type="entry name" value="GNAT"/>
    <property type="match status" value="1"/>
</dbReference>
<dbReference type="SUPFAM" id="SSF55729">
    <property type="entry name" value="Acyl-CoA N-acyltransferases (Nat)"/>
    <property type="match status" value="1"/>
</dbReference>
<dbReference type="PANTHER" id="PTHR47237">
    <property type="entry name" value="SLL0310 PROTEIN"/>
    <property type="match status" value="1"/>
</dbReference>
<dbReference type="InterPro" id="IPR041496">
    <property type="entry name" value="YitH/HolE_GNAT"/>
</dbReference>
<evidence type="ECO:0000313" key="3">
    <source>
        <dbReference type="EMBL" id="MBB4018320.1"/>
    </source>
</evidence>
<feature type="region of interest" description="Disordered" evidence="1">
    <location>
        <begin position="275"/>
        <end position="295"/>
    </location>
</feature>
<dbReference type="Gene3D" id="3.40.630.30">
    <property type="match status" value="1"/>
</dbReference>
<dbReference type="InterPro" id="IPR016181">
    <property type="entry name" value="Acyl_CoA_acyltransferase"/>
</dbReference>
<dbReference type="RefSeq" id="WP_183317310.1">
    <property type="nucleotide sequence ID" value="NZ_JACIEN010000004.1"/>
</dbReference>
<sequence>METDVQLQLDAFEITLRDIAVVGIDQLHALSVAVGWPHRESDWRMLLDLGRGIAAVDEIGRVVGSVMWFRYAPDFVKVGMLITSPRLQEQGAGRWLMQRVHDLNKGSVFGLTATRAARRLYRSLGYGHEQKVLQCQGRAVVPADVRAVVAGSLRPVRPEDHDALLGLDRAAVGCDRSAMFRRLLPLSKGHVLVRNGETVAFALCRQFGRGHVIGPVIAASEEDAIAVAMPHVEAHVGNFLRADTPAANAAFTGFLAAAGMQVYDTVTSMGLGRAPFRPASADGPRRMALASHTLG</sequence>
<proteinExistence type="predicted"/>
<dbReference type="GO" id="GO:0016747">
    <property type="term" value="F:acyltransferase activity, transferring groups other than amino-acyl groups"/>
    <property type="evidence" value="ECO:0007669"/>
    <property type="project" value="InterPro"/>
</dbReference>
<dbReference type="PANTHER" id="PTHR47237:SF2">
    <property type="entry name" value="BLL4206 PROTEIN"/>
    <property type="match status" value="1"/>
</dbReference>
<evidence type="ECO:0000313" key="4">
    <source>
        <dbReference type="Proteomes" id="UP000577362"/>
    </source>
</evidence>
<accession>A0A840BZF2</accession>
<keyword evidence="3" id="KW-0808">Transferase</keyword>
<dbReference type="InterPro" id="IPR000182">
    <property type="entry name" value="GNAT_dom"/>
</dbReference>
<keyword evidence="4" id="KW-1185">Reference proteome</keyword>
<dbReference type="Pfam" id="PF18014">
    <property type="entry name" value="Acetyltransf_18"/>
    <property type="match status" value="1"/>
</dbReference>
<evidence type="ECO:0000259" key="2">
    <source>
        <dbReference type="PROSITE" id="PS51186"/>
    </source>
</evidence>
<dbReference type="AlphaFoldDB" id="A0A840BZF2"/>
<name>A0A840BZF2_9HYPH</name>
<comment type="caution">
    <text evidence="3">The sequence shown here is derived from an EMBL/GenBank/DDBJ whole genome shotgun (WGS) entry which is preliminary data.</text>
</comment>
<dbReference type="EMBL" id="JACIEN010000004">
    <property type="protein sequence ID" value="MBB4018320.1"/>
    <property type="molecule type" value="Genomic_DNA"/>
</dbReference>
<dbReference type="InterPro" id="IPR052729">
    <property type="entry name" value="Acyl/Acetyltrans_Enzymes"/>
</dbReference>
<evidence type="ECO:0000256" key="1">
    <source>
        <dbReference type="SAM" id="MobiDB-lite"/>
    </source>
</evidence>
<feature type="domain" description="N-acetyltransferase" evidence="2">
    <location>
        <begin position="14"/>
        <end position="147"/>
    </location>
</feature>
<dbReference type="Pfam" id="PF13508">
    <property type="entry name" value="Acetyltransf_7"/>
    <property type="match status" value="1"/>
</dbReference>
<dbReference type="Gene3D" id="3.40.630.90">
    <property type="match status" value="1"/>
</dbReference>